<evidence type="ECO:0000313" key="1">
    <source>
        <dbReference type="EMBL" id="EAY05240.1"/>
    </source>
</evidence>
<organism evidence="1 2">
    <name type="scientific">Trichomonas vaginalis (strain ATCC PRA-98 / G3)</name>
    <dbReference type="NCBI Taxonomy" id="412133"/>
    <lineage>
        <taxon>Eukaryota</taxon>
        <taxon>Metamonada</taxon>
        <taxon>Parabasalia</taxon>
        <taxon>Trichomonadida</taxon>
        <taxon>Trichomonadidae</taxon>
        <taxon>Trichomonas</taxon>
    </lineage>
</organism>
<dbReference type="VEuPathDB" id="TrichDB:TVAGG3_0072270"/>
<dbReference type="AlphaFoldDB" id="A2EQ65"/>
<protein>
    <submittedName>
        <fullName evidence="1">Uncharacterized protein</fullName>
    </submittedName>
</protein>
<keyword evidence="2" id="KW-1185">Reference proteome</keyword>
<evidence type="ECO:0000313" key="2">
    <source>
        <dbReference type="Proteomes" id="UP000001542"/>
    </source>
</evidence>
<dbReference type="InParanoid" id="A2EQ65"/>
<dbReference type="Proteomes" id="UP000001542">
    <property type="component" value="Unassembled WGS sequence"/>
</dbReference>
<name>A2EQ65_TRIV3</name>
<accession>A2EQ65</accession>
<dbReference type="VEuPathDB" id="TrichDB:TVAG_474190"/>
<reference evidence="1" key="1">
    <citation type="submission" date="2006-10" db="EMBL/GenBank/DDBJ databases">
        <authorList>
            <person name="Amadeo P."/>
            <person name="Zhao Q."/>
            <person name="Wortman J."/>
            <person name="Fraser-Liggett C."/>
            <person name="Carlton J."/>
        </authorList>
    </citation>
    <scope>NUCLEOTIDE SEQUENCE</scope>
    <source>
        <strain evidence="1">G3</strain>
    </source>
</reference>
<gene>
    <name evidence="1" type="ORF">TVAG_474190</name>
</gene>
<proteinExistence type="predicted"/>
<dbReference type="KEGG" id="tva:4763106"/>
<sequence>MKTKFCKSIVSEIRKSVKYNTGRRIIEVIRIVNSVFTSNCDNPVEILQDCLIASGVDDFIVSFLYYIHLLTVFPQFIKDEWMESNRMIVAVRDTMFINMMAVSKKLYQYIANFFYDNDLSPLMLK</sequence>
<dbReference type="EMBL" id="DS113454">
    <property type="protein sequence ID" value="EAY05240.1"/>
    <property type="molecule type" value="Genomic_DNA"/>
</dbReference>
<dbReference type="RefSeq" id="XP_001317463.1">
    <property type="nucleotide sequence ID" value="XM_001317428.1"/>
</dbReference>
<reference evidence="1" key="2">
    <citation type="journal article" date="2007" name="Science">
        <title>Draft genome sequence of the sexually transmitted pathogen Trichomonas vaginalis.</title>
        <authorList>
            <person name="Carlton J.M."/>
            <person name="Hirt R.P."/>
            <person name="Silva J.C."/>
            <person name="Delcher A.L."/>
            <person name="Schatz M."/>
            <person name="Zhao Q."/>
            <person name="Wortman J.R."/>
            <person name="Bidwell S.L."/>
            <person name="Alsmark U.C.M."/>
            <person name="Besteiro S."/>
            <person name="Sicheritz-Ponten T."/>
            <person name="Noel C.J."/>
            <person name="Dacks J.B."/>
            <person name="Foster P.G."/>
            <person name="Simillion C."/>
            <person name="Van de Peer Y."/>
            <person name="Miranda-Saavedra D."/>
            <person name="Barton G.J."/>
            <person name="Westrop G.D."/>
            <person name="Mueller S."/>
            <person name="Dessi D."/>
            <person name="Fiori P.L."/>
            <person name="Ren Q."/>
            <person name="Paulsen I."/>
            <person name="Zhang H."/>
            <person name="Bastida-Corcuera F.D."/>
            <person name="Simoes-Barbosa A."/>
            <person name="Brown M.T."/>
            <person name="Hayes R.D."/>
            <person name="Mukherjee M."/>
            <person name="Okumura C.Y."/>
            <person name="Schneider R."/>
            <person name="Smith A.J."/>
            <person name="Vanacova S."/>
            <person name="Villalvazo M."/>
            <person name="Haas B.J."/>
            <person name="Pertea M."/>
            <person name="Feldblyum T.V."/>
            <person name="Utterback T.R."/>
            <person name="Shu C.L."/>
            <person name="Osoegawa K."/>
            <person name="de Jong P.J."/>
            <person name="Hrdy I."/>
            <person name="Horvathova L."/>
            <person name="Zubacova Z."/>
            <person name="Dolezal P."/>
            <person name="Malik S.B."/>
            <person name="Logsdon J.M. Jr."/>
            <person name="Henze K."/>
            <person name="Gupta A."/>
            <person name="Wang C.C."/>
            <person name="Dunne R.L."/>
            <person name="Upcroft J.A."/>
            <person name="Upcroft P."/>
            <person name="White O."/>
            <person name="Salzberg S.L."/>
            <person name="Tang P."/>
            <person name="Chiu C.-H."/>
            <person name="Lee Y.-S."/>
            <person name="Embley T.M."/>
            <person name="Coombs G.H."/>
            <person name="Mottram J.C."/>
            <person name="Tachezy J."/>
            <person name="Fraser-Liggett C.M."/>
            <person name="Johnson P.J."/>
        </authorList>
    </citation>
    <scope>NUCLEOTIDE SEQUENCE [LARGE SCALE GENOMIC DNA]</scope>
    <source>
        <strain evidence="1">G3</strain>
    </source>
</reference>